<feature type="region of interest" description="Disordered" evidence="6">
    <location>
        <begin position="182"/>
        <end position="241"/>
    </location>
</feature>
<feature type="compositionally biased region" description="Basic and acidic residues" evidence="6">
    <location>
        <begin position="381"/>
        <end position="395"/>
    </location>
</feature>
<name>A0A0N4WS67_HAEPC</name>
<dbReference type="Proteomes" id="UP000268014">
    <property type="component" value="Unassembled WGS sequence"/>
</dbReference>
<feature type="signal peptide" evidence="7">
    <location>
        <begin position="1"/>
        <end position="19"/>
    </location>
</feature>
<feature type="domain" description="Selenoprotein P N-terminal" evidence="8">
    <location>
        <begin position="89"/>
        <end position="199"/>
    </location>
</feature>
<keyword evidence="4" id="KW-0712">Selenocysteine</keyword>
<evidence type="ECO:0000256" key="7">
    <source>
        <dbReference type="SAM" id="SignalP"/>
    </source>
</evidence>
<evidence type="ECO:0000256" key="2">
    <source>
        <dbReference type="ARBA" id="ARBA00022525"/>
    </source>
</evidence>
<keyword evidence="5" id="KW-0325">Glycoprotein</keyword>
<evidence type="ECO:0000313" key="10">
    <source>
        <dbReference type="Proteomes" id="UP000268014"/>
    </source>
</evidence>
<dbReference type="WBParaSite" id="HPLM_0001436201-mRNA-1">
    <property type="protein sequence ID" value="HPLM_0001436201-mRNA-1"/>
    <property type="gene ID" value="HPLM_0001436201"/>
</dbReference>
<dbReference type="InterPro" id="IPR037941">
    <property type="entry name" value="SeP"/>
</dbReference>
<comment type="subcellular location">
    <subcellularLocation>
        <location evidence="1">Secreted</location>
    </subcellularLocation>
</comment>
<dbReference type="EMBL" id="UZAF01018538">
    <property type="protein sequence ID" value="VDO52522.1"/>
    <property type="molecule type" value="Genomic_DNA"/>
</dbReference>
<accession>A0A0N4WS67</accession>
<dbReference type="Pfam" id="PF04592">
    <property type="entry name" value="SelP_N"/>
    <property type="match status" value="1"/>
</dbReference>
<keyword evidence="10" id="KW-1185">Reference proteome</keyword>
<feature type="region of interest" description="Disordered" evidence="6">
    <location>
        <begin position="262"/>
        <end position="341"/>
    </location>
</feature>
<evidence type="ECO:0000313" key="11">
    <source>
        <dbReference type="WBParaSite" id="HPLM_0001436201-mRNA-1"/>
    </source>
</evidence>
<dbReference type="AlphaFoldDB" id="A0A0N4WS67"/>
<keyword evidence="2" id="KW-0964">Secreted</keyword>
<dbReference type="GO" id="GO:0008430">
    <property type="term" value="F:selenium binding"/>
    <property type="evidence" value="ECO:0007669"/>
    <property type="project" value="InterPro"/>
</dbReference>
<dbReference type="GO" id="GO:0005576">
    <property type="term" value="C:extracellular region"/>
    <property type="evidence" value="ECO:0007669"/>
    <property type="project" value="UniProtKB-SubCell"/>
</dbReference>
<feature type="region of interest" description="Disordered" evidence="6">
    <location>
        <begin position="361"/>
        <end position="402"/>
    </location>
</feature>
<dbReference type="GO" id="GO:0001887">
    <property type="term" value="P:selenium compound metabolic process"/>
    <property type="evidence" value="ECO:0007669"/>
    <property type="project" value="TreeGrafter"/>
</dbReference>
<gene>
    <name evidence="9" type="ORF">HPLM_LOCUS14354</name>
</gene>
<dbReference type="OrthoDB" id="6134775at2759"/>
<evidence type="ECO:0000259" key="8">
    <source>
        <dbReference type="Pfam" id="PF04592"/>
    </source>
</evidence>
<proteinExistence type="predicted"/>
<organism evidence="11">
    <name type="scientific">Haemonchus placei</name>
    <name type="common">Barber's pole worm</name>
    <dbReference type="NCBI Taxonomy" id="6290"/>
    <lineage>
        <taxon>Eukaryota</taxon>
        <taxon>Metazoa</taxon>
        <taxon>Ecdysozoa</taxon>
        <taxon>Nematoda</taxon>
        <taxon>Chromadorea</taxon>
        <taxon>Rhabditida</taxon>
        <taxon>Rhabditina</taxon>
        <taxon>Rhabditomorpha</taxon>
        <taxon>Strongyloidea</taxon>
        <taxon>Trichostrongylidae</taxon>
        <taxon>Haemonchus</taxon>
    </lineage>
</organism>
<keyword evidence="3 7" id="KW-0732">Signal</keyword>
<protein>
    <submittedName>
        <fullName evidence="11">SelP_N domain-containing protein</fullName>
    </submittedName>
</protein>
<feature type="compositionally biased region" description="Polar residues" evidence="6">
    <location>
        <begin position="314"/>
        <end position="335"/>
    </location>
</feature>
<feature type="chain" id="PRO_5043123944" evidence="7">
    <location>
        <begin position="20"/>
        <end position="402"/>
    </location>
</feature>
<dbReference type="InterPro" id="IPR007671">
    <property type="entry name" value="Selenoprotein-P_N"/>
</dbReference>
<evidence type="ECO:0000256" key="3">
    <source>
        <dbReference type="ARBA" id="ARBA00022729"/>
    </source>
</evidence>
<dbReference type="PANTHER" id="PTHR10105:SF2">
    <property type="entry name" value="AGAP003297-PA"/>
    <property type="match status" value="1"/>
</dbReference>
<sequence length="402" mass="45111">MKLMLFILLLLQLTTTVVALRHSLCSTPTLTVRGVDIVAASKNTVLVVGFMPLQCASCHRQLKRLSYMATNQNDVRVVVLAPSYEAPVTISRVQAEFPRLVIDRDTHNVWRLYEAANHDQMFFDKCGRVTQVIQHPRSDMTNYRDTLYAVDSARTQRTCGPCSNGGSREPLTSHKTITVKSANVQQQHASSGRYEEHQRARPSFTIRANYNTRAPPITNNGRSTYTQPPQVNNQNYGGAQYYQTSTSTSTAYPQWNRQVLINNQQQQQQQQQQQRTSYGAYNPNVSSYQPPSREYQQRTNFGSFNPAITPGPTPITSAFQRSPGSPASPQTQQTYGPDEDYAEDLLPPQMTTTPVVETQIPTPTAFDPLWPTPAPGQFFDGDPRSSKVSENRDDGLPINLDY</sequence>
<evidence type="ECO:0000256" key="6">
    <source>
        <dbReference type="SAM" id="MobiDB-lite"/>
    </source>
</evidence>
<dbReference type="STRING" id="6290.A0A0N4WS67"/>
<evidence type="ECO:0000313" key="9">
    <source>
        <dbReference type="EMBL" id="VDO52522.1"/>
    </source>
</evidence>
<evidence type="ECO:0000256" key="4">
    <source>
        <dbReference type="ARBA" id="ARBA00022933"/>
    </source>
</evidence>
<feature type="compositionally biased region" description="Polar residues" evidence="6">
    <location>
        <begin position="206"/>
        <end position="237"/>
    </location>
</feature>
<feature type="compositionally biased region" description="Polar residues" evidence="6">
    <location>
        <begin position="275"/>
        <end position="290"/>
    </location>
</feature>
<dbReference type="PANTHER" id="PTHR10105">
    <property type="entry name" value="SELENOPROTEIN P"/>
    <property type="match status" value="1"/>
</dbReference>
<evidence type="ECO:0000256" key="5">
    <source>
        <dbReference type="ARBA" id="ARBA00023180"/>
    </source>
</evidence>
<reference evidence="9 10" key="2">
    <citation type="submission" date="2018-11" db="EMBL/GenBank/DDBJ databases">
        <authorList>
            <consortium name="Pathogen Informatics"/>
        </authorList>
    </citation>
    <scope>NUCLEOTIDE SEQUENCE [LARGE SCALE GENOMIC DNA]</scope>
    <source>
        <strain evidence="9 10">MHpl1</strain>
    </source>
</reference>
<feature type="compositionally biased region" description="Low complexity" evidence="6">
    <location>
        <begin position="264"/>
        <end position="274"/>
    </location>
</feature>
<evidence type="ECO:0000256" key="1">
    <source>
        <dbReference type="ARBA" id="ARBA00004613"/>
    </source>
</evidence>
<reference evidence="11" key="1">
    <citation type="submission" date="2017-02" db="UniProtKB">
        <authorList>
            <consortium name="WormBaseParasite"/>
        </authorList>
    </citation>
    <scope>IDENTIFICATION</scope>
</reference>